<proteinExistence type="predicted"/>
<dbReference type="Proteomes" id="UP001209878">
    <property type="component" value="Unassembled WGS sequence"/>
</dbReference>
<dbReference type="AlphaFoldDB" id="A0AAD9JIG8"/>
<gene>
    <name evidence="1" type="ORF">NP493_2294g00000</name>
</gene>
<protein>
    <recommendedName>
        <fullName evidence="3">Endonuclease-reverse transcriptase</fullName>
    </recommendedName>
</protein>
<evidence type="ECO:0000313" key="1">
    <source>
        <dbReference type="EMBL" id="KAK2153584.1"/>
    </source>
</evidence>
<name>A0AAD9JIG8_RIDPI</name>
<dbReference type="PANTHER" id="PTHR47027:SF20">
    <property type="entry name" value="REVERSE TRANSCRIPTASE-LIKE PROTEIN WITH RNA-DIRECTED DNA POLYMERASE DOMAIN"/>
    <property type="match status" value="1"/>
</dbReference>
<sequence>MTNNTTGISTDIRVNGEKLDLINRFKYLREIIADEGSEPEILARIAQTAAALAKLKNIWNDRNIALSSNIRLMRSLVMSTFLYACESWTLTADTERRIQAMEMRCLRKLLGIAYRDRISNEEVRNRTRQAIGPHEDLLIAVKRRKLKW</sequence>
<evidence type="ECO:0008006" key="3">
    <source>
        <dbReference type="Google" id="ProtNLM"/>
    </source>
</evidence>
<comment type="caution">
    <text evidence="1">The sequence shown here is derived from an EMBL/GenBank/DDBJ whole genome shotgun (WGS) entry which is preliminary data.</text>
</comment>
<dbReference type="PANTHER" id="PTHR47027">
    <property type="entry name" value="REVERSE TRANSCRIPTASE DOMAIN-CONTAINING PROTEIN"/>
    <property type="match status" value="1"/>
</dbReference>
<organism evidence="1 2">
    <name type="scientific">Ridgeia piscesae</name>
    <name type="common">Tubeworm</name>
    <dbReference type="NCBI Taxonomy" id="27915"/>
    <lineage>
        <taxon>Eukaryota</taxon>
        <taxon>Metazoa</taxon>
        <taxon>Spiralia</taxon>
        <taxon>Lophotrochozoa</taxon>
        <taxon>Annelida</taxon>
        <taxon>Polychaeta</taxon>
        <taxon>Sedentaria</taxon>
        <taxon>Canalipalpata</taxon>
        <taxon>Sabellida</taxon>
        <taxon>Siboglinidae</taxon>
        <taxon>Ridgeia</taxon>
    </lineage>
</organism>
<reference evidence="1" key="1">
    <citation type="journal article" date="2023" name="Mol. Biol. Evol.">
        <title>Third-Generation Sequencing Reveals the Adaptive Role of the Epigenome in Three Deep-Sea Polychaetes.</title>
        <authorList>
            <person name="Perez M."/>
            <person name="Aroh O."/>
            <person name="Sun Y."/>
            <person name="Lan Y."/>
            <person name="Juniper S.K."/>
            <person name="Young C.R."/>
            <person name="Angers B."/>
            <person name="Qian P.Y."/>
        </authorList>
    </citation>
    <scope>NUCLEOTIDE SEQUENCE</scope>
    <source>
        <strain evidence="1">R07B-5</strain>
    </source>
</reference>
<dbReference type="EMBL" id="JAODUO010002286">
    <property type="protein sequence ID" value="KAK2153584.1"/>
    <property type="molecule type" value="Genomic_DNA"/>
</dbReference>
<keyword evidence="2" id="KW-1185">Reference proteome</keyword>
<evidence type="ECO:0000313" key="2">
    <source>
        <dbReference type="Proteomes" id="UP001209878"/>
    </source>
</evidence>
<accession>A0AAD9JIG8</accession>